<evidence type="ECO:0000313" key="2">
    <source>
        <dbReference type="EMBL" id="HGZ11748.1"/>
    </source>
</evidence>
<dbReference type="EMBL" id="DTKJ01000042">
    <property type="protein sequence ID" value="HGZ11748.1"/>
    <property type="molecule type" value="Genomic_DNA"/>
</dbReference>
<protein>
    <submittedName>
        <fullName evidence="2">DUF4282 domain-containing protein</fullName>
    </submittedName>
</protein>
<feature type="transmembrane region" description="Helical" evidence="1">
    <location>
        <begin position="48"/>
        <end position="71"/>
    </location>
</feature>
<keyword evidence="1" id="KW-1133">Transmembrane helix</keyword>
<proteinExistence type="predicted"/>
<dbReference type="Pfam" id="PF14110">
    <property type="entry name" value="DUF4282"/>
    <property type="match status" value="1"/>
</dbReference>
<dbReference type="AlphaFoldDB" id="A0A7C5ALR1"/>
<feature type="transmembrane region" description="Helical" evidence="1">
    <location>
        <begin position="20"/>
        <end position="41"/>
    </location>
</feature>
<keyword evidence="1" id="KW-0472">Membrane</keyword>
<comment type="caution">
    <text evidence="2">The sequence shown here is derived from an EMBL/GenBank/DDBJ whole genome shotgun (WGS) entry which is preliminary data.</text>
</comment>
<evidence type="ECO:0000256" key="1">
    <source>
        <dbReference type="SAM" id="Phobius"/>
    </source>
</evidence>
<keyword evidence="1" id="KW-0812">Transmembrane</keyword>
<gene>
    <name evidence="2" type="ORF">ENW48_05975</name>
</gene>
<dbReference type="InterPro" id="IPR025557">
    <property type="entry name" value="DUF4282"/>
</dbReference>
<organism evidence="2">
    <name type="scientific">Desulfobacca acetoxidans</name>
    <dbReference type="NCBI Taxonomy" id="60893"/>
    <lineage>
        <taxon>Bacteria</taxon>
        <taxon>Pseudomonadati</taxon>
        <taxon>Thermodesulfobacteriota</taxon>
        <taxon>Desulfobaccia</taxon>
        <taxon>Desulfobaccales</taxon>
        <taxon>Desulfobaccaceae</taxon>
        <taxon>Desulfobacca</taxon>
    </lineage>
</organism>
<reference evidence="2" key="1">
    <citation type="journal article" date="2020" name="mSystems">
        <title>Genome- and Community-Level Interaction Insights into Carbon Utilization and Element Cycling Functions of Hydrothermarchaeota in Hydrothermal Sediment.</title>
        <authorList>
            <person name="Zhou Z."/>
            <person name="Liu Y."/>
            <person name="Xu W."/>
            <person name="Pan J."/>
            <person name="Luo Z.H."/>
            <person name="Li M."/>
        </authorList>
    </citation>
    <scope>NUCLEOTIDE SEQUENCE [LARGE SCALE GENOMIC DNA]</scope>
    <source>
        <strain evidence="2">SpSt-853</strain>
    </source>
</reference>
<name>A0A7C5ALR1_9BACT</name>
<accession>A0A7C5ALR1</accession>
<sequence>MKESNLKEFLSFHTMLTPIIIQILFWVGVAICVIAGIFLIATGKIQGLLIILLGPVVVRGYCEILIIFFRINDTLAEIKELMEDRRSPQSSPPA</sequence>